<dbReference type="EMBL" id="JAGHQL010000287">
    <property type="protein sequence ID" value="KAH0534033.1"/>
    <property type="molecule type" value="Genomic_DNA"/>
</dbReference>
<dbReference type="GO" id="GO:0043015">
    <property type="term" value="F:gamma-tubulin binding"/>
    <property type="evidence" value="ECO:0007669"/>
    <property type="project" value="InterPro"/>
</dbReference>
<feature type="domain" description="Gamma tubulin complex component protein N-terminal" evidence="9">
    <location>
        <begin position="175"/>
        <end position="470"/>
    </location>
</feature>
<accession>A0A9P8HZM0</accession>
<sequence length="970" mass="109367">MDIDFNLNLGGERGDAFAIPDLWESSVYAQTPSVPPSLLFTDLDFHASCQKIEHPFQLIDLDSALFHNSTLPSQSFYDSDTPSEITSLPETDQSLATEPETDDIWQLANDFVEPNPIKYVSWDAFLNLHFKEPTTAYITEAGPGIFDAAIKLHIHASPPADGIDNILHTDVFFSSLHYLGLGRSSVLFDYDYEAKEFRPKIDKFRISGFTANTIQSLTNRFIECGNAMRNLEDFVERTYVSRSMPGLVALADAVSVVISALQARLSISPSPTDSVLQLQSLFNNPSLILACFSEVIAVATTARFDELLSALYLKIQQLEHKSGWLRDILLDVLSRVAAPWLEFVSGWIGLQREIKLEVDKEGQRNSFVKVEVKKSVDDQGLEGKEVDYELVQEFIPAFITTEDAQTVFESGKALRFLKNYHPTHPLAMVETAPSSQAPTLDWKFSWEDVERIESKSKEYEKNLAAAIKRYSKHHIAERPPFKRHLPHNDEELRVYGKTEGEIKTYISASAAAIDQPPLPLDDSPSDSLRSRIFEISSSAVASSNRDLSTFAPPISLTPLLSFCPLFSAQARLINSSCVRLFFKEHDLRSHLSLQRKFHLFGDGVFISRLSHALFDPELETAERQQGVARSGGVMGLKLGSRDSWPPASSELRLALMGVLADSYHATTSDGQEHKGGYLSRDSELPGGLSFAIRELSQEELEKCIDSHSIEALDFLRLQYKPPSPLDAIITPSTLHKYDQLFKLLLRMIRMLYVVNQLFRDITDRTRPRQSTVDPVAHKFRIEAHHFVATVSSHFFEVSVDATWAKFEAKLDEIERRIDAYDEDIGQTESLDRLGEYHEKVLDRIMFAALLRKRQEPVMKLLEDIFAIILAFAQYSRSRALGLHRRPSGDGKEMRELYLRFRKRVSVFVSVCRGLSEKRGYGHKTSEDGGATATEELFGSDSLKEEGGNTIGQLLLKLEMSGYYSEPVRRN</sequence>
<proteinExistence type="inferred from homology"/>
<dbReference type="OrthoDB" id="775571at2759"/>
<dbReference type="Pfam" id="PF04130">
    <property type="entry name" value="GCP_C_terminal"/>
    <property type="match status" value="1"/>
</dbReference>
<evidence type="ECO:0000256" key="4">
    <source>
        <dbReference type="ARBA" id="ARBA00023212"/>
    </source>
</evidence>
<dbReference type="FunFam" id="1.20.120.1900:FF:000013">
    <property type="entry name" value="Spindle pole body component"/>
    <property type="match status" value="1"/>
</dbReference>
<dbReference type="GO" id="GO:0000278">
    <property type="term" value="P:mitotic cell cycle"/>
    <property type="evidence" value="ECO:0007669"/>
    <property type="project" value="TreeGrafter"/>
</dbReference>
<evidence type="ECO:0000256" key="5">
    <source>
        <dbReference type="RuleBase" id="RU363050"/>
    </source>
</evidence>
<dbReference type="GO" id="GO:0051321">
    <property type="term" value="P:meiotic cell cycle"/>
    <property type="evidence" value="ECO:0007669"/>
    <property type="project" value="TreeGrafter"/>
</dbReference>
<dbReference type="GO" id="GO:0005816">
    <property type="term" value="C:spindle pole body"/>
    <property type="evidence" value="ECO:0007669"/>
    <property type="project" value="UniProtKB-ARBA"/>
</dbReference>
<comment type="caution">
    <text evidence="10">The sequence shown here is derived from an EMBL/GenBank/DDBJ whole genome shotgun (WGS) entry which is preliminary data.</text>
</comment>
<feature type="region of interest" description="Disordered" evidence="7">
    <location>
        <begin position="76"/>
        <end position="96"/>
    </location>
</feature>
<dbReference type="GO" id="GO:0000922">
    <property type="term" value="C:spindle pole"/>
    <property type="evidence" value="ECO:0007669"/>
    <property type="project" value="InterPro"/>
</dbReference>
<dbReference type="GO" id="GO:0031122">
    <property type="term" value="P:cytoplasmic microtubule organization"/>
    <property type="evidence" value="ECO:0007669"/>
    <property type="project" value="TreeGrafter"/>
</dbReference>
<evidence type="ECO:0000259" key="8">
    <source>
        <dbReference type="Pfam" id="PF04130"/>
    </source>
</evidence>
<evidence type="ECO:0000313" key="10">
    <source>
        <dbReference type="EMBL" id="KAH0534033.1"/>
    </source>
</evidence>
<keyword evidence="4 5" id="KW-0206">Cytoskeleton</keyword>
<dbReference type="GO" id="GO:0005874">
    <property type="term" value="C:microtubule"/>
    <property type="evidence" value="ECO:0007669"/>
    <property type="project" value="UniProtKB-KW"/>
</dbReference>
<evidence type="ECO:0000256" key="2">
    <source>
        <dbReference type="ARBA" id="ARBA00022490"/>
    </source>
</evidence>
<name>A0A9P8HZM0_9PEZI</name>
<keyword evidence="11" id="KW-1185">Reference proteome</keyword>
<comment type="similarity">
    <text evidence="1 5">Belongs to the TUBGCP family.</text>
</comment>
<keyword evidence="6" id="KW-0175">Coiled coil</keyword>
<keyword evidence="3 5" id="KW-0493">Microtubule</keyword>
<reference evidence="10" key="1">
    <citation type="submission" date="2021-03" db="EMBL/GenBank/DDBJ databases">
        <title>Comparative genomics and phylogenomic investigation of the class Geoglossomycetes provide insights into ecological specialization and systematics.</title>
        <authorList>
            <person name="Melie T."/>
            <person name="Pirro S."/>
            <person name="Miller A.N."/>
            <person name="Quandt A."/>
        </authorList>
    </citation>
    <scope>NUCLEOTIDE SEQUENCE</scope>
    <source>
        <strain evidence="10">GBOQ0MN5Z8</strain>
    </source>
</reference>
<evidence type="ECO:0000313" key="11">
    <source>
        <dbReference type="Proteomes" id="UP000698800"/>
    </source>
</evidence>
<dbReference type="GO" id="GO:0007020">
    <property type="term" value="P:microtubule nucleation"/>
    <property type="evidence" value="ECO:0007669"/>
    <property type="project" value="InterPro"/>
</dbReference>
<dbReference type="PANTHER" id="PTHR19302:SF70">
    <property type="entry name" value="GAMMA-TUBULIN COMPLEX COMPONENT 6"/>
    <property type="match status" value="1"/>
</dbReference>
<dbReference type="Proteomes" id="UP000698800">
    <property type="component" value="Unassembled WGS sequence"/>
</dbReference>
<evidence type="ECO:0000256" key="1">
    <source>
        <dbReference type="ARBA" id="ARBA00010337"/>
    </source>
</evidence>
<dbReference type="AlphaFoldDB" id="A0A9P8HZM0"/>
<dbReference type="InterPro" id="IPR042241">
    <property type="entry name" value="GCP_C_sf"/>
</dbReference>
<dbReference type="PANTHER" id="PTHR19302">
    <property type="entry name" value="GAMMA TUBULIN COMPLEX PROTEIN"/>
    <property type="match status" value="1"/>
</dbReference>
<dbReference type="GO" id="GO:0000930">
    <property type="term" value="C:gamma-tubulin complex"/>
    <property type="evidence" value="ECO:0007669"/>
    <property type="project" value="TreeGrafter"/>
</dbReference>
<dbReference type="InterPro" id="IPR041470">
    <property type="entry name" value="GCP_N"/>
</dbReference>
<protein>
    <recommendedName>
        <fullName evidence="5">Spindle pole body component</fullName>
    </recommendedName>
</protein>
<dbReference type="InterPro" id="IPR040457">
    <property type="entry name" value="GCP_C"/>
</dbReference>
<dbReference type="Pfam" id="PF17681">
    <property type="entry name" value="GCP_N_terminal"/>
    <property type="match status" value="1"/>
</dbReference>
<evidence type="ECO:0000256" key="7">
    <source>
        <dbReference type="SAM" id="MobiDB-lite"/>
    </source>
</evidence>
<dbReference type="InterPro" id="IPR007259">
    <property type="entry name" value="GCP"/>
</dbReference>
<dbReference type="GO" id="GO:0051225">
    <property type="term" value="P:spindle assembly"/>
    <property type="evidence" value="ECO:0007669"/>
    <property type="project" value="TreeGrafter"/>
</dbReference>
<evidence type="ECO:0000256" key="6">
    <source>
        <dbReference type="SAM" id="Coils"/>
    </source>
</evidence>
<feature type="coiled-coil region" evidence="6">
    <location>
        <begin position="803"/>
        <end position="830"/>
    </location>
</feature>
<organism evidence="10 11">
    <name type="scientific">Glutinoglossum americanum</name>
    <dbReference type="NCBI Taxonomy" id="1670608"/>
    <lineage>
        <taxon>Eukaryota</taxon>
        <taxon>Fungi</taxon>
        <taxon>Dikarya</taxon>
        <taxon>Ascomycota</taxon>
        <taxon>Pezizomycotina</taxon>
        <taxon>Geoglossomycetes</taxon>
        <taxon>Geoglossales</taxon>
        <taxon>Geoglossaceae</taxon>
        <taxon>Glutinoglossum</taxon>
    </lineage>
</organism>
<gene>
    <name evidence="10" type="ORF">FGG08_007368</name>
</gene>
<comment type="subcellular location">
    <subcellularLocation>
        <location evidence="5">Cytoplasm</location>
        <location evidence="5">Cytoskeleton</location>
        <location evidence="5">Microtubule organizing center</location>
    </subcellularLocation>
</comment>
<feature type="domain" description="Gamma tubulin complex component C-terminal" evidence="8">
    <location>
        <begin position="587"/>
        <end position="963"/>
    </location>
</feature>
<dbReference type="Gene3D" id="1.20.120.1900">
    <property type="entry name" value="Gamma-tubulin complex, C-terminal domain"/>
    <property type="match status" value="1"/>
</dbReference>
<evidence type="ECO:0000259" key="9">
    <source>
        <dbReference type="Pfam" id="PF17681"/>
    </source>
</evidence>
<evidence type="ECO:0000256" key="3">
    <source>
        <dbReference type="ARBA" id="ARBA00022701"/>
    </source>
</evidence>
<keyword evidence="2 5" id="KW-0963">Cytoplasm</keyword>
<dbReference type="GO" id="GO:0051011">
    <property type="term" value="F:microtubule minus-end binding"/>
    <property type="evidence" value="ECO:0007669"/>
    <property type="project" value="TreeGrafter"/>
</dbReference>